<feature type="region of interest" description="Disordered" evidence="1">
    <location>
        <begin position="288"/>
        <end position="308"/>
    </location>
</feature>
<feature type="domain" description="HNH nuclease" evidence="2">
    <location>
        <begin position="354"/>
        <end position="405"/>
    </location>
</feature>
<sequence length="445" mass="48722">MDLDTSTVSTASLLSEIRDGVDLRDALIVREWQAITSWAEANIVDSPEGAATLTEGYLDTGVPIAGPGAPLVSEFQLMELVAVLGRSPDGGRSYVGQVIECAWRLPLLYAAVLEGRVTPWRAQRIADLTRSLPEQAAGFVDRHLNAAVGGVGWAQLERLVTEAILRFDPERAEAERQAANDRRHCDVHVDEVDAHGGVHLDAYLDAADGHDFNQAVAREAHLRGQLGDTDSLDVRRAKAVGAIARRDLALDLLIADETTGEVIAQAPGRRVELNVHITDTALTAQAQGSRDGRCATSSTTSGNNVGRWDEGRCPVTTAQIREWLQVPGTTVIVRPVINLADCVPVDSYEIPDRHQRRVRLRDHTCRFPNCPQQAVRCDLDHAKPHGEGGKTCPCNLVPLCRRHHRAKTHSQWRYLVIQPGHYLWTSPHGHHFHVGPAGTTPLDGY</sequence>
<dbReference type="Proteomes" id="UP000662818">
    <property type="component" value="Chromosome"/>
</dbReference>
<dbReference type="RefSeq" id="WP_207006463.1">
    <property type="nucleotide sequence ID" value="NZ_CP022295.1"/>
</dbReference>
<accession>A0ABX7PPG6</accession>
<dbReference type="SMART" id="SM00507">
    <property type="entry name" value="HNHc"/>
    <property type="match status" value="1"/>
</dbReference>
<dbReference type="CDD" id="cd00085">
    <property type="entry name" value="HNHc"/>
    <property type="match status" value="1"/>
</dbReference>
<proteinExistence type="predicted"/>
<evidence type="ECO:0000313" key="4">
    <source>
        <dbReference type="Proteomes" id="UP000662818"/>
    </source>
</evidence>
<evidence type="ECO:0000313" key="3">
    <source>
        <dbReference type="EMBL" id="QSR27520.1"/>
    </source>
</evidence>
<dbReference type="InterPro" id="IPR003615">
    <property type="entry name" value="HNH_nuc"/>
</dbReference>
<organism evidence="3 4">
    <name type="scientific">Nocardioides aromaticivorans</name>
    <dbReference type="NCBI Taxonomy" id="200618"/>
    <lineage>
        <taxon>Bacteria</taxon>
        <taxon>Bacillati</taxon>
        <taxon>Actinomycetota</taxon>
        <taxon>Actinomycetes</taxon>
        <taxon>Propionibacteriales</taxon>
        <taxon>Nocardioidaceae</taxon>
        <taxon>Nocardioides</taxon>
    </lineage>
</organism>
<reference evidence="3 4" key="1">
    <citation type="submission" date="2017-06" db="EMBL/GenBank/DDBJ databases">
        <title>Complete Genome Sequence of the Soil Carbazole-Degrading Bacterium Nocardioides aromaticivorans IC177.</title>
        <authorList>
            <person name="Vejarano F."/>
            <person name="Suzuki-Minakuchi C."/>
            <person name="Ohtsubo Y."/>
            <person name="Tsuda M."/>
            <person name="Okada K."/>
            <person name="Nojiri H."/>
        </authorList>
    </citation>
    <scope>NUCLEOTIDE SEQUENCE [LARGE SCALE GENOMIC DNA]</scope>
    <source>
        <strain evidence="3 4">IC177</strain>
    </source>
</reference>
<feature type="compositionally biased region" description="Polar residues" evidence="1">
    <location>
        <begin position="295"/>
        <end position="304"/>
    </location>
</feature>
<name>A0ABX7PPG6_9ACTN</name>
<evidence type="ECO:0000259" key="2">
    <source>
        <dbReference type="SMART" id="SM00507"/>
    </source>
</evidence>
<dbReference type="EMBL" id="CP022295">
    <property type="protein sequence ID" value="QSR27520.1"/>
    <property type="molecule type" value="Genomic_DNA"/>
</dbReference>
<evidence type="ECO:0000256" key="1">
    <source>
        <dbReference type="SAM" id="MobiDB-lite"/>
    </source>
</evidence>
<dbReference type="Gene3D" id="1.10.30.50">
    <property type="match status" value="1"/>
</dbReference>
<keyword evidence="4" id="KW-1185">Reference proteome</keyword>
<protein>
    <recommendedName>
        <fullName evidence="2">HNH nuclease domain-containing protein</fullName>
    </recommendedName>
</protein>
<gene>
    <name evidence="3" type="ORF">CFH99_18010</name>
</gene>